<dbReference type="GO" id="GO:0005506">
    <property type="term" value="F:iron ion binding"/>
    <property type="evidence" value="ECO:0007669"/>
    <property type="project" value="InterPro"/>
</dbReference>
<keyword evidence="2 7" id="KW-0349">Heme</keyword>
<dbReference type="InterPro" id="IPR017972">
    <property type="entry name" value="Cyt_P450_CS"/>
</dbReference>
<keyword evidence="4 7" id="KW-0560">Oxidoreductase</keyword>
<dbReference type="RefSeq" id="WP_124393633.1">
    <property type="nucleotide sequence ID" value="NZ_BHYM01000045.1"/>
</dbReference>
<dbReference type="Proteomes" id="UP000287519">
    <property type="component" value="Unassembled WGS sequence"/>
</dbReference>
<dbReference type="Pfam" id="PF00067">
    <property type="entry name" value="p450"/>
    <property type="match status" value="1"/>
</dbReference>
<comment type="caution">
    <text evidence="8">The sequence shown here is derived from an EMBL/GenBank/DDBJ whole genome shotgun (WGS) entry which is preliminary data.</text>
</comment>
<dbReference type="PANTHER" id="PTHR46696">
    <property type="entry name" value="P450, PUTATIVE (EUROFUNG)-RELATED"/>
    <property type="match status" value="1"/>
</dbReference>
<dbReference type="OrthoDB" id="502624at2"/>
<evidence type="ECO:0000256" key="7">
    <source>
        <dbReference type="RuleBase" id="RU000461"/>
    </source>
</evidence>
<sequence length="412" mass="45423">MTTETVTADWGSINIPTVDWESPEFHSGIERAVAAVANYQGGPGIVRSQRGIEVVGYDAAAAIVRNNDFSLGMKARMDSIGIDGEATRESFLNFLFSRDGAHHLRARRACAPWFASSSADRMRADVRAWVGEWLDDAAGEAGDFDFLWKIANKLPATLYCLIIGAPLTDAPLIQHLSEECMLLSAPPLPGHRERLEEAASKTKAYLLELTEQRRQNPGEDLLSFLVAAEARGEIDESDILAVSFNALVGSTDTTAAQMCCNLEALAQNPEQWQLLRREPERIPHAVMELMRYNPGAWSITRSAKETLTYRGAELTPDVTVFPLIFAANNDPAVFPDPRTLDVTRPHAKQPLNFGAGIHGCLGRMFSLLEQEEVLRATLERWESVEVVEADFSGAMFFLVPRAFRVSFTPAAS</sequence>
<organism evidence="8 9">
    <name type="scientific">Rhodococcus wratislaviensis</name>
    <name type="common">Tsukamurella wratislaviensis</name>
    <dbReference type="NCBI Taxonomy" id="44752"/>
    <lineage>
        <taxon>Bacteria</taxon>
        <taxon>Bacillati</taxon>
        <taxon>Actinomycetota</taxon>
        <taxon>Actinomycetes</taxon>
        <taxon>Mycobacteriales</taxon>
        <taxon>Nocardiaceae</taxon>
        <taxon>Rhodococcus</taxon>
    </lineage>
</organism>
<evidence type="ECO:0000313" key="8">
    <source>
        <dbReference type="EMBL" id="GCE41564.1"/>
    </source>
</evidence>
<dbReference type="AlphaFoldDB" id="A0A402CD91"/>
<evidence type="ECO:0000256" key="4">
    <source>
        <dbReference type="ARBA" id="ARBA00023002"/>
    </source>
</evidence>
<proteinExistence type="inferred from homology"/>
<evidence type="ECO:0000256" key="1">
    <source>
        <dbReference type="ARBA" id="ARBA00010617"/>
    </source>
</evidence>
<comment type="similarity">
    <text evidence="1 7">Belongs to the cytochrome P450 family.</text>
</comment>
<name>A0A402CD91_RHOWR</name>
<reference evidence="8 9" key="1">
    <citation type="submission" date="2018-11" db="EMBL/GenBank/DDBJ databases">
        <title>Microbial catabolism of amino acid.</title>
        <authorList>
            <person name="Hibi M."/>
            <person name="Ogawa J."/>
        </authorList>
    </citation>
    <scope>NUCLEOTIDE SEQUENCE [LARGE SCALE GENOMIC DNA]</scope>
    <source>
        <strain evidence="8 9">C31-06</strain>
    </source>
</reference>
<evidence type="ECO:0000256" key="6">
    <source>
        <dbReference type="ARBA" id="ARBA00023033"/>
    </source>
</evidence>
<keyword evidence="3 7" id="KW-0479">Metal-binding</keyword>
<dbReference type="SUPFAM" id="SSF48264">
    <property type="entry name" value="Cytochrome P450"/>
    <property type="match status" value="1"/>
</dbReference>
<dbReference type="PANTHER" id="PTHR46696:SF6">
    <property type="entry name" value="P450, PUTATIVE (EUROFUNG)-RELATED"/>
    <property type="match status" value="1"/>
</dbReference>
<dbReference type="InterPro" id="IPR036396">
    <property type="entry name" value="Cyt_P450_sf"/>
</dbReference>
<gene>
    <name evidence="8" type="ORF">Rhow_005223</name>
</gene>
<evidence type="ECO:0000256" key="3">
    <source>
        <dbReference type="ARBA" id="ARBA00022723"/>
    </source>
</evidence>
<dbReference type="GO" id="GO:0020037">
    <property type="term" value="F:heme binding"/>
    <property type="evidence" value="ECO:0007669"/>
    <property type="project" value="InterPro"/>
</dbReference>
<keyword evidence="5 7" id="KW-0408">Iron</keyword>
<dbReference type="GO" id="GO:0016705">
    <property type="term" value="F:oxidoreductase activity, acting on paired donors, with incorporation or reduction of molecular oxygen"/>
    <property type="evidence" value="ECO:0007669"/>
    <property type="project" value="InterPro"/>
</dbReference>
<accession>A0A402CD91</accession>
<evidence type="ECO:0000256" key="2">
    <source>
        <dbReference type="ARBA" id="ARBA00022617"/>
    </source>
</evidence>
<protein>
    <submittedName>
        <fullName evidence="8">Putative cytochrome P450 hydroxylase</fullName>
    </submittedName>
</protein>
<keyword evidence="9" id="KW-1185">Reference proteome</keyword>
<dbReference type="Gene3D" id="1.10.630.10">
    <property type="entry name" value="Cytochrome P450"/>
    <property type="match status" value="1"/>
</dbReference>
<evidence type="ECO:0000256" key="5">
    <source>
        <dbReference type="ARBA" id="ARBA00023004"/>
    </source>
</evidence>
<dbReference type="PROSITE" id="PS00086">
    <property type="entry name" value="CYTOCHROME_P450"/>
    <property type="match status" value="1"/>
</dbReference>
<dbReference type="PRINTS" id="PR00359">
    <property type="entry name" value="BP450"/>
</dbReference>
<evidence type="ECO:0000313" key="9">
    <source>
        <dbReference type="Proteomes" id="UP000287519"/>
    </source>
</evidence>
<dbReference type="GO" id="GO:0004497">
    <property type="term" value="F:monooxygenase activity"/>
    <property type="evidence" value="ECO:0007669"/>
    <property type="project" value="UniProtKB-KW"/>
</dbReference>
<dbReference type="EMBL" id="BHYM01000045">
    <property type="protein sequence ID" value="GCE41564.1"/>
    <property type="molecule type" value="Genomic_DNA"/>
</dbReference>
<dbReference type="InterPro" id="IPR001128">
    <property type="entry name" value="Cyt_P450"/>
</dbReference>
<keyword evidence="6 7" id="KW-0503">Monooxygenase</keyword>
<dbReference type="InterPro" id="IPR002397">
    <property type="entry name" value="Cyt_P450_B"/>
</dbReference>